<evidence type="ECO:0000313" key="3">
    <source>
        <dbReference type="EMBL" id="KIA96607.1"/>
    </source>
</evidence>
<proteinExistence type="predicted"/>
<gene>
    <name evidence="3" type="ORF">OC25_02435</name>
</gene>
<dbReference type="InterPro" id="IPR036378">
    <property type="entry name" value="FAS1_dom_sf"/>
</dbReference>
<dbReference type="PROSITE" id="PS50213">
    <property type="entry name" value="FAS1"/>
    <property type="match status" value="1"/>
</dbReference>
<name>A0A0C1FUM6_9SPHI</name>
<evidence type="ECO:0000259" key="2">
    <source>
        <dbReference type="PROSITE" id="PS50213"/>
    </source>
</evidence>
<dbReference type="PANTHER" id="PTHR10900:SF77">
    <property type="entry name" value="FI19380P1"/>
    <property type="match status" value="1"/>
</dbReference>
<feature type="chain" id="PRO_5002150227" evidence="1">
    <location>
        <begin position="25"/>
        <end position="188"/>
    </location>
</feature>
<dbReference type="EMBL" id="JSYN01000002">
    <property type="protein sequence ID" value="KIA96607.1"/>
    <property type="molecule type" value="Genomic_DNA"/>
</dbReference>
<evidence type="ECO:0000256" key="1">
    <source>
        <dbReference type="SAM" id="SignalP"/>
    </source>
</evidence>
<dbReference type="PANTHER" id="PTHR10900">
    <property type="entry name" value="PERIOSTIN-RELATED"/>
    <property type="match status" value="1"/>
</dbReference>
<comment type="caution">
    <text evidence="3">The sequence shown here is derived from an EMBL/GenBank/DDBJ whole genome shotgun (WGS) entry which is preliminary data.</text>
</comment>
<dbReference type="Pfam" id="PF02469">
    <property type="entry name" value="Fasciclin"/>
    <property type="match status" value="1"/>
</dbReference>
<dbReference type="GO" id="GO:0005615">
    <property type="term" value="C:extracellular space"/>
    <property type="evidence" value="ECO:0007669"/>
    <property type="project" value="TreeGrafter"/>
</dbReference>
<dbReference type="FunFam" id="2.30.180.10:FF:000019">
    <property type="entry name" value="Cell surface lipoprotein"/>
    <property type="match status" value="1"/>
</dbReference>
<organism evidence="3 4">
    <name type="scientific">Pedobacter kyungheensis</name>
    <dbReference type="NCBI Taxonomy" id="1069985"/>
    <lineage>
        <taxon>Bacteria</taxon>
        <taxon>Pseudomonadati</taxon>
        <taxon>Bacteroidota</taxon>
        <taxon>Sphingobacteriia</taxon>
        <taxon>Sphingobacteriales</taxon>
        <taxon>Sphingobacteriaceae</taxon>
        <taxon>Pedobacter</taxon>
    </lineage>
</organism>
<dbReference type="RefSeq" id="WP_039471303.1">
    <property type="nucleotide sequence ID" value="NZ_JSYN01000002.1"/>
</dbReference>
<dbReference type="AlphaFoldDB" id="A0A0C1FUM6"/>
<dbReference type="OrthoDB" id="9800666at2"/>
<accession>A0A0C1FUM6</accession>
<evidence type="ECO:0000313" key="4">
    <source>
        <dbReference type="Proteomes" id="UP000031246"/>
    </source>
</evidence>
<dbReference type="InterPro" id="IPR000782">
    <property type="entry name" value="FAS1_domain"/>
</dbReference>
<sequence>MKKLFSTAFALVAIALATNTTVFAQAEKGTKMVGGAAMYPSKDIVDNAVNSKDHTTLVAAVKAAGLVETLKGKGPFTVFAPTNSAFDKLPAGTVDNLVKPENKATLTKILTYHVLAGKMDSKIIAAAIKKGKGKAELTTVEGGKIWAWMQGGKLVLQDEKGGKSTVSIADVYQKNGVIHVVDTVLMPK</sequence>
<reference evidence="3 4" key="1">
    <citation type="submission" date="2014-10" db="EMBL/GenBank/DDBJ databases">
        <title>Pedobacter Kyungheensis.</title>
        <authorList>
            <person name="Anderson B.M."/>
            <person name="Newman J.D."/>
        </authorList>
    </citation>
    <scope>NUCLEOTIDE SEQUENCE [LARGE SCALE GENOMIC DNA]</scope>
    <source>
        <strain evidence="3 4">KACC 16221</strain>
    </source>
</reference>
<dbReference type="Proteomes" id="UP000031246">
    <property type="component" value="Unassembled WGS sequence"/>
</dbReference>
<dbReference type="SMART" id="SM00554">
    <property type="entry name" value="FAS1"/>
    <property type="match status" value="1"/>
</dbReference>
<keyword evidence="1" id="KW-0732">Signal</keyword>
<dbReference type="SUPFAM" id="SSF82153">
    <property type="entry name" value="FAS1 domain"/>
    <property type="match status" value="1"/>
</dbReference>
<dbReference type="Gene3D" id="2.30.180.10">
    <property type="entry name" value="FAS1 domain"/>
    <property type="match status" value="1"/>
</dbReference>
<protein>
    <submittedName>
        <fullName evidence="3">Fasciclin</fullName>
    </submittedName>
</protein>
<keyword evidence="4" id="KW-1185">Reference proteome</keyword>
<feature type="signal peptide" evidence="1">
    <location>
        <begin position="1"/>
        <end position="24"/>
    </location>
</feature>
<dbReference type="InterPro" id="IPR050904">
    <property type="entry name" value="Adhesion/Biosynth-related"/>
</dbReference>
<feature type="domain" description="FAS1" evidence="2">
    <location>
        <begin position="41"/>
        <end position="185"/>
    </location>
</feature>